<evidence type="ECO:0000256" key="1">
    <source>
        <dbReference type="SAM" id="SignalP"/>
    </source>
</evidence>
<dbReference type="Gene3D" id="3.40.710.10">
    <property type="entry name" value="DD-peptidase/beta-lactamase superfamily"/>
    <property type="match status" value="1"/>
</dbReference>
<comment type="caution">
    <text evidence="3">The sequence shown here is derived from an EMBL/GenBank/DDBJ whole genome shotgun (WGS) entry which is preliminary data.</text>
</comment>
<dbReference type="EC" id="3.5.1.81" evidence="3"/>
<reference evidence="3 4" key="1">
    <citation type="submission" date="2018-04" db="EMBL/GenBank/DDBJ databases">
        <title>Adhaeribacter sp. HMF7616 genome sequencing and assembly.</title>
        <authorList>
            <person name="Kang H."/>
            <person name="Kang J."/>
            <person name="Cha I."/>
            <person name="Kim H."/>
            <person name="Joh K."/>
        </authorList>
    </citation>
    <scope>NUCLEOTIDE SEQUENCE [LARGE SCALE GENOMIC DNA]</scope>
    <source>
        <strain evidence="3 4">HMF7616</strain>
    </source>
</reference>
<proteinExistence type="predicted"/>
<gene>
    <name evidence="3" type="ORF">AHMF7616_02393</name>
</gene>
<name>A0A369QGE3_9BACT</name>
<feature type="signal peptide" evidence="1">
    <location>
        <begin position="1"/>
        <end position="23"/>
    </location>
</feature>
<protein>
    <submittedName>
        <fullName evidence="3">N-acyl-D-amino-acid deacylase</fullName>
        <ecNumber evidence="3">3.5.1.81</ecNumber>
    </submittedName>
</protein>
<dbReference type="InterPro" id="IPR001466">
    <property type="entry name" value="Beta-lactam-related"/>
</dbReference>
<evidence type="ECO:0000313" key="4">
    <source>
        <dbReference type="Proteomes" id="UP000253919"/>
    </source>
</evidence>
<dbReference type="InterPro" id="IPR012338">
    <property type="entry name" value="Beta-lactam/transpept-like"/>
</dbReference>
<evidence type="ECO:0000259" key="2">
    <source>
        <dbReference type="Pfam" id="PF00144"/>
    </source>
</evidence>
<dbReference type="GO" id="GO:0047420">
    <property type="term" value="F:N-acyl-D-amino-acid deacylase activity"/>
    <property type="evidence" value="ECO:0007669"/>
    <property type="project" value="UniProtKB-EC"/>
</dbReference>
<keyword evidence="3" id="KW-0378">Hydrolase</keyword>
<dbReference type="Pfam" id="PF00144">
    <property type="entry name" value="Beta-lactamase"/>
    <property type="match status" value="1"/>
</dbReference>
<feature type="chain" id="PRO_5016630424" evidence="1">
    <location>
        <begin position="24"/>
        <end position="564"/>
    </location>
</feature>
<dbReference type="InterPro" id="IPR050491">
    <property type="entry name" value="AmpC-like"/>
</dbReference>
<keyword evidence="4" id="KW-1185">Reference proteome</keyword>
<dbReference type="RefSeq" id="WP_115373028.1">
    <property type="nucleotide sequence ID" value="NZ_QASA01000001.1"/>
</dbReference>
<dbReference type="EMBL" id="QASA01000001">
    <property type="protein sequence ID" value="RDC63784.1"/>
    <property type="molecule type" value="Genomic_DNA"/>
</dbReference>
<dbReference type="Proteomes" id="UP000253919">
    <property type="component" value="Unassembled WGS sequence"/>
</dbReference>
<dbReference type="PANTHER" id="PTHR46825">
    <property type="entry name" value="D-ALANYL-D-ALANINE-CARBOXYPEPTIDASE/ENDOPEPTIDASE AMPH"/>
    <property type="match status" value="1"/>
</dbReference>
<dbReference type="SUPFAM" id="SSF56601">
    <property type="entry name" value="beta-lactamase/transpeptidase-like"/>
    <property type="match status" value="1"/>
</dbReference>
<accession>A0A369QGE3</accession>
<evidence type="ECO:0000313" key="3">
    <source>
        <dbReference type="EMBL" id="RDC63784.1"/>
    </source>
</evidence>
<keyword evidence="1" id="KW-0732">Signal</keyword>
<sequence>MKSLLHFTFYASLLLLMIPSRVAAQALSPLLQSSLDSVFKTWDTAKTPGAVVAVIKDGQIVYQRAYGMAHVAHQEKLTVNHAFWVASMSKQFTAMSIALLAEAGKLRLNDDIRKYLPQLPDLGDTVRIHHLIHHTSGLRDGFTLIGLRFKGEKHYTNAKVVAAMAQQKRLNFKPGTRYEYLDSGYVLLAEIVEKVSGLPFAAFTEATIFRPLGMTHTQFAGNFKNPAALIATGYGVQYKNNQVKYRPQRFKGNSVGSTGLITTIADLAKWDANFYQNQLGKKSLELIKQLIAPTPLNNGTLNKYGFGLEIGYYQNYFATTHSGADPGYKAEMVRFPDQRLTLICLANTENVYSLTPKLLHLGTNIIQKKITTEQPKKIPEDQSNYSALTGYYLNPVNNYELSVISEAKGELFAATSLNGYKFSLVKTAPLHYQNQGLKENEWQFLKTEDGEVNQIQLKSLRENDYFLKKVRPQSFTPDQLKKYIGCYYSPELDKTYRLGIKKGKLGLKLFGLFHIPFQPLEGNRFLMDFIGNNSIIFQSDATGRITGFSFNRRAITNLAFTRKN</sequence>
<dbReference type="PANTHER" id="PTHR46825:SF9">
    <property type="entry name" value="BETA-LACTAMASE-RELATED DOMAIN-CONTAINING PROTEIN"/>
    <property type="match status" value="1"/>
</dbReference>
<organism evidence="3 4">
    <name type="scientific">Adhaeribacter pallidiroseus</name>
    <dbReference type="NCBI Taxonomy" id="2072847"/>
    <lineage>
        <taxon>Bacteria</taxon>
        <taxon>Pseudomonadati</taxon>
        <taxon>Bacteroidota</taxon>
        <taxon>Cytophagia</taxon>
        <taxon>Cytophagales</taxon>
        <taxon>Hymenobacteraceae</taxon>
        <taxon>Adhaeribacter</taxon>
    </lineage>
</organism>
<feature type="domain" description="Beta-lactamase-related" evidence="2">
    <location>
        <begin position="42"/>
        <end position="350"/>
    </location>
</feature>
<dbReference type="OrthoDB" id="9793489at2"/>
<dbReference type="AlphaFoldDB" id="A0A369QGE3"/>